<reference evidence="3" key="2">
    <citation type="submission" date="2023-06" db="EMBL/GenBank/DDBJ databases">
        <authorList>
            <consortium name="Lawrence Berkeley National Laboratory"/>
            <person name="Haridas S."/>
            <person name="Hensen N."/>
            <person name="Bonometti L."/>
            <person name="Westerberg I."/>
            <person name="Brannstrom I.O."/>
            <person name="Guillou S."/>
            <person name="Cros-Aarteil S."/>
            <person name="Calhoun S."/>
            <person name="Kuo A."/>
            <person name="Mondo S."/>
            <person name="Pangilinan J."/>
            <person name="Riley R."/>
            <person name="Labutti K."/>
            <person name="Andreopoulos B."/>
            <person name="Lipzen A."/>
            <person name="Chen C."/>
            <person name="Yanf M."/>
            <person name="Daum C."/>
            <person name="Ng V."/>
            <person name="Clum A."/>
            <person name="Steindorff A."/>
            <person name="Ohm R."/>
            <person name="Martin F."/>
            <person name="Silar P."/>
            <person name="Natvig D."/>
            <person name="Lalanne C."/>
            <person name="Gautier V."/>
            <person name="Ament-Velasquez S.L."/>
            <person name="Kruys A."/>
            <person name="Hutchinson M.I."/>
            <person name="Powell A.J."/>
            <person name="Barry K."/>
            <person name="Miller A.N."/>
            <person name="Grigoriev I.V."/>
            <person name="Debuchy R."/>
            <person name="Gladieux P."/>
            <person name="Thoren M.H."/>
            <person name="Johannesson H."/>
        </authorList>
    </citation>
    <scope>NUCLEOTIDE SEQUENCE</scope>
    <source>
        <strain evidence="3">CBS 118394</strain>
    </source>
</reference>
<dbReference type="Proteomes" id="UP001283341">
    <property type="component" value="Unassembled WGS sequence"/>
</dbReference>
<comment type="caution">
    <text evidence="3">The sequence shown here is derived from an EMBL/GenBank/DDBJ whole genome shotgun (WGS) entry which is preliminary data.</text>
</comment>
<organism evidence="3 4">
    <name type="scientific">Apodospora peruviana</name>
    <dbReference type="NCBI Taxonomy" id="516989"/>
    <lineage>
        <taxon>Eukaryota</taxon>
        <taxon>Fungi</taxon>
        <taxon>Dikarya</taxon>
        <taxon>Ascomycota</taxon>
        <taxon>Pezizomycotina</taxon>
        <taxon>Sordariomycetes</taxon>
        <taxon>Sordariomycetidae</taxon>
        <taxon>Sordariales</taxon>
        <taxon>Lasiosphaeriaceae</taxon>
        <taxon>Apodospora</taxon>
    </lineage>
</organism>
<feature type="transmembrane region" description="Helical" evidence="2">
    <location>
        <begin position="305"/>
        <end position="327"/>
    </location>
</feature>
<keyword evidence="2" id="KW-0812">Transmembrane</keyword>
<keyword evidence="2" id="KW-1133">Transmembrane helix</keyword>
<feature type="region of interest" description="Disordered" evidence="1">
    <location>
        <begin position="71"/>
        <end position="90"/>
    </location>
</feature>
<accession>A0AAE0HTK1</accession>
<dbReference type="GO" id="GO:0000139">
    <property type="term" value="C:Golgi membrane"/>
    <property type="evidence" value="ECO:0007669"/>
    <property type="project" value="InterPro"/>
</dbReference>
<dbReference type="PANTHER" id="PTHR31410">
    <property type="entry name" value="TRANSMEMBRANE PROTEIN 246"/>
    <property type="match status" value="1"/>
</dbReference>
<evidence type="ECO:0000256" key="1">
    <source>
        <dbReference type="SAM" id="MobiDB-lite"/>
    </source>
</evidence>
<dbReference type="InterPro" id="IPR029675">
    <property type="entry name" value="PGAP4"/>
</dbReference>
<evidence type="ECO:0000256" key="2">
    <source>
        <dbReference type="SAM" id="Phobius"/>
    </source>
</evidence>
<protein>
    <recommendedName>
        <fullName evidence="5">Integral membrane protein</fullName>
    </recommendedName>
</protein>
<feature type="compositionally biased region" description="Low complexity" evidence="1">
    <location>
        <begin position="73"/>
        <end position="90"/>
    </location>
</feature>
<evidence type="ECO:0000313" key="3">
    <source>
        <dbReference type="EMBL" id="KAK3312653.1"/>
    </source>
</evidence>
<dbReference type="CDD" id="cd22189">
    <property type="entry name" value="PGAP4-like_fungal"/>
    <property type="match status" value="1"/>
</dbReference>
<dbReference type="EMBL" id="JAUEDM010000008">
    <property type="protein sequence ID" value="KAK3312653.1"/>
    <property type="molecule type" value="Genomic_DNA"/>
</dbReference>
<name>A0AAE0HTK1_9PEZI</name>
<reference evidence="3" key="1">
    <citation type="journal article" date="2023" name="Mol. Phylogenet. Evol.">
        <title>Genome-scale phylogeny and comparative genomics of the fungal order Sordariales.</title>
        <authorList>
            <person name="Hensen N."/>
            <person name="Bonometti L."/>
            <person name="Westerberg I."/>
            <person name="Brannstrom I.O."/>
            <person name="Guillou S."/>
            <person name="Cros-Aarteil S."/>
            <person name="Calhoun S."/>
            <person name="Haridas S."/>
            <person name="Kuo A."/>
            <person name="Mondo S."/>
            <person name="Pangilinan J."/>
            <person name="Riley R."/>
            <person name="LaButti K."/>
            <person name="Andreopoulos B."/>
            <person name="Lipzen A."/>
            <person name="Chen C."/>
            <person name="Yan M."/>
            <person name="Daum C."/>
            <person name="Ng V."/>
            <person name="Clum A."/>
            <person name="Steindorff A."/>
            <person name="Ohm R.A."/>
            <person name="Martin F."/>
            <person name="Silar P."/>
            <person name="Natvig D.O."/>
            <person name="Lalanne C."/>
            <person name="Gautier V."/>
            <person name="Ament-Velasquez S.L."/>
            <person name="Kruys A."/>
            <person name="Hutchinson M.I."/>
            <person name="Powell A.J."/>
            <person name="Barry K."/>
            <person name="Miller A.N."/>
            <person name="Grigoriev I.V."/>
            <person name="Debuchy R."/>
            <person name="Gladieux P."/>
            <person name="Hiltunen Thoren M."/>
            <person name="Johannesson H."/>
        </authorList>
    </citation>
    <scope>NUCLEOTIDE SEQUENCE</scope>
    <source>
        <strain evidence="3">CBS 118394</strain>
    </source>
</reference>
<keyword evidence="2" id="KW-0472">Membrane</keyword>
<dbReference type="AlphaFoldDB" id="A0AAE0HTK1"/>
<dbReference type="GO" id="GO:0016757">
    <property type="term" value="F:glycosyltransferase activity"/>
    <property type="evidence" value="ECO:0007669"/>
    <property type="project" value="InterPro"/>
</dbReference>
<dbReference type="PANTHER" id="PTHR31410:SF1">
    <property type="entry name" value="POST-GPI ATTACHMENT TO PROTEINS FACTOR 4"/>
    <property type="match status" value="1"/>
</dbReference>
<evidence type="ECO:0000313" key="4">
    <source>
        <dbReference type="Proteomes" id="UP001283341"/>
    </source>
</evidence>
<proteinExistence type="predicted"/>
<gene>
    <name evidence="3" type="ORF">B0H66DRAFT_524053</name>
</gene>
<dbReference type="GO" id="GO:0006506">
    <property type="term" value="P:GPI anchor biosynthetic process"/>
    <property type="evidence" value="ECO:0007669"/>
    <property type="project" value="InterPro"/>
</dbReference>
<sequence>MKWHLPNLASLLSLPAVLTLTVSASLWLSIFVYHNFALWRDPHSAYFHSKHAYDFGYSVVRQQEARAFLDQHSTSTSTSTAPPSSTTAASSNITQQQQPILCAAFATFPRDHPDAAHYFPDAVGSMLVGLSPRQRAAVDVRILFADADPISNMSSQYPWLPALVDHYASYENLSAADTAELFRLQEAHDFQRKGVLDFLYLLEECYNDTTAPYIGVFEDDIIFAGDWFARTLLALQHLTNTTDNTGTNGWLYLRLFNSETFLLWNPNKDWVFDHIWITLVLVIFSSATFLLIVRCSVHPCGRLETSTIVALSVVVIPGFTVLAFMAGKYNLPMYSLRGGGVLDYHRKLLELGGLNKNSSGVVPMDTRGCCSQALVFDRRRVPELAAYLRNRGRGQTDLMMEEYCDRPGGFLYRFAHGEQAVQHVGVVSSRGGSSNGARSVWAFYFEENTVDEIARQKASALERMDWDVFKKLTDG</sequence>
<feature type="transmembrane region" description="Helical" evidence="2">
    <location>
        <begin position="275"/>
        <end position="293"/>
    </location>
</feature>
<evidence type="ECO:0008006" key="5">
    <source>
        <dbReference type="Google" id="ProtNLM"/>
    </source>
</evidence>
<keyword evidence="4" id="KW-1185">Reference proteome</keyword>